<dbReference type="InterPro" id="IPR050090">
    <property type="entry name" value="Tyrosine_recombinase_XerCD"/>
</dbReference>
<keyword evidence="3" id="KW-0233">DNA recombination</keyword>
<name>A0A173TZS3_ANAHA</name>
<dbReference type="PANTHER" id="PTHR30349">
    <property type="entry name" value="PHAGE INTEGRASE-RELATED"/>
    <property type="match status" value="1"/>
</dbReference>
<dbReference type="RefSeq" id="WP_070098269.1">
    <property type="nucleotide sequence ID" value="NZ_CYXT01000020.1"/>
</dbReference>
<keyword evidence="4" id="KW-0175">Coiled coil</keyword>
<evidence type="ECO:0000313" key="7">
    <source>
        <dbReference type="Proteomes" id="UP000095598"/>
    </source>
</evidence>
<sequence length="392" mass="45831">MATAKFKKGKDGYYSTNVWDGTYKDNGKKRYKHLRSKKSSKDLERIVKEFEQLRDQRQAMIDSDILFIDYARQWKVLYKESNRANNTNKMYDNVINVHFDSIKYIKLQDIQRSHLQLILNGAKGKPRTQQQIVMTFKQVLHSAVCDRIYSAQSFADIFDNFESISYKAKEKRPLTPDEQRAVFKADFNLMDKIYVYIIYGCGLRCGEALALTEADFDLEAHTVSIDKSHDISDNIPKKKTVKNIQNGERTLPLPDNVFDTISSYIKQLRKDGRKYLFINRDYKPMTKSGFRRMWGRIIKAMQAVSESPIEDLTSHIFRHNYCTNLCYQFPKISIKMIARLVGDSEKVVLEVYNHLMLEKEDSISAVNDALNLEQKVEQPMERKMEQLNEMVS</sequence>
<dbReference type="GO" id="GO:0003677">
    <property type="term" value="F:DNA binding"/>
    <property type="evidence" value="ECO:0007669"/>
    <property type="project" value="UniProtKB-KW"/>
</dbReference>
<dbReference type="GO" id="GO:0015074">
    <property type="term" value="P:DNA integration"/>
    <property type="evidence" value="ECO:0007669"/>
    <property type="project" value="InterPro"/>
</dbReference>
<evidence type="ECO:0000256" key="1">
    <source>
        <dbReference type="ARBA" id="ARBA00008857"/>
    </source>
</evidence>
<feature type="coiled-coil region" evidence="4">
    <location>
        <begin position="36"/>
        <end position="63"/>
    </location>
</feature>
<protein>
    <submittedName>
        <fullName evidence="6">Integrase</fullName>
    </submittedName>
</protein>
<evidence type="ECO:0000256" key="4">
    <source>
        <dbReference type="SAM" id="Coils"/>
    </source>
</evidence>
<dbReference type="InterPro" id="IPR013762">
    <property type="entry name" value="Integrase-like_cat_sf"/>
</dbReference>
<organism evidence="6 7">
    <name type="scientific">Anaerostipes hadrus</name>
    <dbReference type="NCBI Taxonomy" id="649756"/>
    <lineage>
        <taxon>Bacteria</taxon>
        <taxon>Bacillati</taxon>
        <taxon>Bacillota</taxon>
        <taxon>Clostridia</taxon>
        <taxon>Lachnospirales</taxon>
        <taxon>Lachnospiraceae</taxon>
        <taxon>Anaerostipes</taxon>
    </lineage>
</organism>
<proteinExistence type="inferred from homology"/>
<dbReference type="InterPro" id="IPR002104">
    <property type="entry name" value="Integrase_catalytic"/>
</dbReference>
<dbReference type="Pfam" id="PF00589">
    <property type="entry name" value="Phage_integrase"/>
    <property type="match status" value="1"/>
</dbReference>
<dbReference type="SUPFAM" id="SSF56349">
    <property type="entry name" value="DNA breaking-rejoining enzymes"/>
    <property type="match status" value="1"/>
</dbReference>
<dbReference type="InterPro" id="IPR011010">
    <property type="entry name" value="DNA_brk_join_enz"/>
</dbReference>
<dbReference type="PROSITE" id="PS51898">
    <property type="entry name" value="TYR_RECOMBINASE"/>
    <property type="match status" value="1"/>
</dbReference>
<evidence type="ECO:0000256" key="3">
    <source>
        <dbReference type="ARBA" id="ARBA00023172"/>
    </source>
</evidence>
<keyword evidence="2" id="KW-0238">DNA-binding</keyword>
<evidence type="ECO:0000313" key="6">
    <source>
        <dbReference type="EMBL" id="CUN07596.1"/>
    </source>
</evidence>
<dbReference type="Gene3D" id="1.10.443.10">
    <property type="entry name" value="Intergrase catalytic core"/>
    <property type="match status" value="1"/>
</dbReference>
<gene>
    <name evidence="6" type="primary">Int-Tn_3</name>
    <name evidence="6" type="ORF">ERS852425_02460</name>
</gene>
<dbReference type="CDD" id="cd01189">
    <property type="entry name" value="INT_ICEBs1_C_like"/>
    <property type="match status" value="1"/>
</dbReference>
<dbReference type="AlphaFoldDB" id="A0A173TZS3"/>
<dbReference type="GO" id="GO:0006310">
    <property type="term" value="P:DNA recombination"/>
    <property type="evidence" value="ECO:0007669"/>
    <property type="project" value="UniProtKB-KW"/>
</dbReference>
<dbReference type="Proteomes" id="UP000095598">
    <property type="component" value="Unassembled WGS sequence"/>
</dbReference>
<dbReference type="Gene3D" id="1.10.150.130">
    <property type="match status" value="1"/>
</dbReference>
<comment type="similarity">
    <text evidence="1">Belongs to the 'phage' integrase family.</text>
</comment>
<dbReference type="PANTHER" id="PTHR30349:SF41">
    <property type="entry name" value="INTEGRASE_RECOMBINASE PROTEIN MJ0367-RELATED"/>
    <property type="match status" value="1"/>
</dbReference>
<dbReference type="InterPro" id="IPR010998">
    <property type="entry name" value="Integrase_recombinase_N"/>
</dbReference>
<reference evidence="6 7" key="1">
    <citation type="submission" date="2015-09" db="EMBL/GenBank/DDBJ databases">
        <authorList>
            <consortium name="Pathogen Informatics"/>
        </authorList>
    </citation>
    <scope>NUCLEOTIDE SEQUENCE [LARGE SCALE GENOMIC DNA]</scope>
    <source>
        <strain evidence="6 7">2789STDY5608868</strain>
    </source>
</reference>
<feature type="domain" description="Tyr recombinase" evidence="5">
    <location>
        <begin position="169"/>
        <end position="365"/>
    </location>
</feature>
<accession>A0A173TZS3</accession>
<evidence type="ECO:0000256" key="2">
    <source>
        <dbReference type="ARBA" id="ARBA00023125"/>
    </source>
</evidence>
<evidence type="ECO:0000259" key="5">
    <source>
        <dbReference type="PROSITE" id="PS51898"/>
    </source>
</evidence>
<dbReference type="EMBL" id="CYXT01000020">
    <property type="protein sequence ID" value="CUN07596.1"/>
    <property type="molecule type" value="Genomic_DNA"/>
</dbReference>